<protein>
    <recommendedName>
        <fullName evidence="4">Zinc ribbon domain-containing protein</fullName>
    </recommendedName>
</protein>
<dbReference type="Proteomes" id="UP001500420">
    <property type="component" value="Unassembled WGS sequence"/>
</dbReference>
<dbReference type="EMBL" id="BAAADV010000001">
    <property type="protein sequence ID" value="GAA0666763.1"/>
    <property type="molecule type" value="Genomic_DNA"/>
</dbReference>
<gene>
    <name evidence="2" type="ORF">GCM10009020_10120</name>
</gene>
<dbReference type="AlphaFoldDB" id="A0AAV3T7V6"/>
<reference evidence="2 3" key="1">
    <citation type="journal article" date="2019" name="Int. J. Syst. Evol. Microbiol.">
        <title>The Global Catalogue of Microorganisms (GCM) 10K type strain sequencing project: providing services to taxonomists for standard genome sequencing and annotation.</title>
        <authorList>
            <consortium name="The Broad Institute Genomics Platform"/>
            <consortium name="The Broad Institute Genome Sequencing Center for Infectious Disease"/>
            <person name="Wu L."/>
            <person name="Ma J."/>
        </authorList>
    </citation>
    <scope>NUCLEOTIDE SEQUENCE [LARGE SCALE GENOMIC DNA]</scope>
    <source>
        <strain evidence="2 3">JCM 16328</strain>
    </source>
</reference>
<keyword evidence="3" id="KW-1185">Reference proteome</keyword>
<evidence type="ECO:0008006" key="4">
    <source>
        <dbReference type="Google" id="ProtNLM"/>
    </source>
</evidence>
<name>A0AAV3T7V6_9EURY</name>
<evidence type="ECO:0000256" key="1">
    <source>
        <dbReference type="SAM" id="MobiDB-lite"/>
    </source>
</evidence>
<comment type="caution">
    <text evidence="2">The sequence shown here is derived from an EMBL/GenBank/DDBJ whole genome shotgun (WGS) entry which is preliminary data.</text>
</comment>
<dbReference type="RefSeq" id="WP_343772813.1">
    <property type="nucleotide sequence ID" value="NZ_BAAADV010000001.1"/>
</dbReference>
<accession>A0AAV3T7V6</accession>
<organism evidence="2 3">
    <name type="scientific">Natronoarchaeum mannanilyticum</name>
    <dbReference type="NCBI Taxonomy" id="926360"/>
    <lineage>
        <taxon>Archaea</taxon>
        <taxon>Methanobacteriati</taxon>
        <taxon>Methanobacteriota</taxon>
        <taxon>Stenosarchaea group</taxon>
        <taxon>Halobacteria</taxon>
        <taxon>Halobacteriales</taxon>
        <taxon>Natronoarchaeaceae</taxon>
    </lineage>
</organism>
<feature type="region of interest" description="Disordered" evidence="1">
    <location>
        <begin position="21"/>
        <end position="121"/>
    </location>
</feature>
<sequence>MRYCHHCGAEVGPQAEVCDECDGDLFEPPEDLRADLEEVADADDAEDDAAEEADPEVADVEDSEPDVDAAAADGADTVSEGDADDEADAAAGDDGDEGHGRVDSLFSSDESTADASDDDQGFVAKIKGLFR</sequence>
<evidence type="ECO:0000313" key="2">
    <source>
        <dbReference type="EMBL" id="GAA0666763.1"/>
    </source>
</evidence>
<feature type="compositionally biased region" description="Acidic residues" evidence="1">
    <location>
        <begin position="37"/>
        <end position="67"/>
    </location>
</feature>
<proteinExistence type="predicted"/>
<evidence type="ECO:0000313" key="3">
    <source>
        <dbReference type="Proteomes" id="UP001500420"/>
    </source>
</evidence>
<feature type="compositionally biased region" description="Acidic residues" evidence="1">
    <location>
        <begin position="79"/>
        <end position="96"/>
    </location>
</feature>
<feature type="compositionally biased region" description="Acidic residues" evidence="1">
    <location>
        <begin position="111"/>
        <end position="120"/>
    </location>
</feature>